<dbReference type="Proteomes" id="UP000324800">
    <property type="component" value="Unassembled WGS sequence"/>
</dbReference>
<dbReference type="EMBL" id="SNRW01039742">
    <property type="protein sequence ID" value="KAA6350198.1"/>
    <property type="molecule type" value="Genomic_DNA"/>
</dbReference>
<evidence type="ECO:0000313" key="2">
    <source>
        <dbReference type="Proteomes" id="UP000324800"/>
    </source>
</evidence>
<accession>A0A5J4SW81</accession>
<dbReference type="AlphaFoldDB" id="A0A5J4SW81"/>
<organism evidence="1 2">
    <name type="scientific">Streblomastix strix</name>
    <dbReference type="NCBI Taxonomy" id="222440"/>
    <lineage>
        <taxon>Eukaryota</taxon>
        <taxon>Metamonada</taxon>
        <taxon>Preaxostyla</taxon>
        <taxon>Oxymonadida</taxon>
        <taxon>Streblomastigidae</taxon>
        <taxon>Streblomastix</taxon>
    </lineage>
</organism>
<evidence type="ECO:0000313" key="1">
    <source>
        <dbReference type="EMBL" id="KAA6350198.1"/>
    </source>
</evidence>
<sequence length="190" mass="20618">AANTSQRDRVAYVQAGFEAGLNGRIVYPHTLAEAFGEYGNPTAGTNITLYTQNNIPYNVIAIGNGEVTLPGLSAIRTSSHEEHGGKHWTSSNSPCAISFLPNISSVRVVANVFMNEWDSVGTSHWDSWIPRVPKLHQVEKAEVSVTIPPDWTFGNIIWGGWHSTSGHTLLFTAMNGFSGEVPLIPISKTT</sequence>
<reference evidence="1 2" key="1">
    <citation type="submission" date="2019-03" db="EMBL/GenBank/DDBJ databases">
        <title>Single cell metagenomics reveals metabolic interactions within the superorganism composed of flagellate Streblomastix strix and complex community of Bacteroidetes bacteria on its surface.</title>
        <authorList>
            <person name="Treitli S.C."/>
            <person name="Kolisko M."/>
            <person name="Husnik F."/>
            <person name="Keeling P."/>
            <person name="Hampl V."/>
        </authorList>
    </citation>
    <scope>NUCLEOTIDE SEQUENCE [LARGE SCALE GENOMIC DNA]</scope>
    <source>
        <strain evidence="1">ST1C</strain>
    </source>
</reference>
<gene>
    <name evidence="1" type="ORF">EZS28_051903</name>
</gene>
<feature type="non-terminal residue" evidence="1">
    <location>
        <position position="1"/>
    </location>
</feature>
<proteinExistence type="predicted"/>
<protein>
    <submittedName>
        <fullName evidence="1">Uncharacterized protein</fullName>
    </submittedName>
</protein>
<name>A0A5J4SW81_9EUKA</name>
<comment type="caution">
    <text evidence="1">The sequence shown here is derived from an EMBL/GenBank/DDBJ whole genome shotgun (WGS) entry which is preliminary data.</text>
</comment>